<dbReference type="Pfam" id="PF01536">
    <property type="entry name" value="SAM_decarbox"/>
    <property type="match status" value="1"/>
</dbReference>
<evidence type="ECO:0000256" key="11">
    <source>
        <dbReference type="ARBA" id="ARBA00023239"/>
    </source>
</evidence>
<keyword evidence="13" id="KW-0670">Pyruvate</keyword>
<keyword evidence="15" id="KW-1133">Transmembrane helix</keyword>
<comment type="caution">
    <text evidence="17">The sequence shown here is derived from an EMBL/GenBank/DDBJ whole genome shotgun (WGS) entry which is preliminary data.</text>
</comment>
<dbReference type="NCBIfam" id="TIGR00535">
    <property type="entry name" value="SAM_DCase"/>
    <property type="match status" value="1"/>
</dbReference>
<reference evidence="17" key="1">
    <citation type="submission" date="2019-08" db="EMBL/GenBank/DDBJ databases">
        <title>The improved chromosome-level genome for the pearl oyster Pinctada fucata martensii using PacBio sequencing and Hi-C.</title>
        <authorList>
            <person name="Zheng Z."/>
        </authorList>
    </citation>
    <scope>NUCLEOTIDE SEQUENCE</scope>
    <source>
        <strain evidence="17">ZZ-2019</strain>
        <tissue evidence="17">Adductor muscle</tissue>
    </source>
</reference>
<gene>
    <name evidence="17" type="ORF">FSP39_003563</name>
</gene>
<keyword evidence="10" id="KW-0865">Zymogen</keyword>
<dbReference type="PANTHER" id="PTHR11570:SF0">
    <property type="entry name" value="S-ADENOSYLMETHIONINE DECARBOXYLASE PROENZYME"/>
    <property type="match status" value="1"/>
</dbReference>
<evidence type="ECO:0000256" key="3">
    <source>
        <dbReference type="ARBA" id="ARBA00008466"/>
    </source>
</evidence>
<dbReference type="InterPro" id="IPR035897">
    <property type="entry name" value="Toll_tir_struct_dom_sf"/>
</dbReference>
<dbReference type="InterPro" id="IPR048283">
    <property type="entry name" value="AdoMetDC-like"/>
</dbReference>
<dbReference type="GO" id="GO:0005829">
    <property type="term" value="C:cytosol"/>
    <property type="evidence" value="ECO:0007669"/>
    <property type="project" value="TreeGrafter"/>
</dbReference>
<evidence type="ECO:0000256" key="14">
    <source>
        <dbReference type="ARBA" id="ARBA00048112"/>
    </source>
</evidence>
<dbReference type="SMART" id="SM00255">
    <property type="entry name" value="TIR"/>
    <property type="match status" value="1"/>
</dbReference>
<keyword evidence="12" id="KW-0704">Schiff base</keyword>
<dbReference type="PROSITE" id="PS01336">
    <property type="entry name" value="ADOMETDC"/>
    <property type="match status" value="1"/>
</dbReference>
<name>A0AA88Y2X6_PINIB</name>
<evidence type="ECO:0000256" key="1">
    <source>
        <dbReference type="ARBA" id="ARBA00001928"/>
    </source>
</evidence>
<dbReference type="InterPro" id="IPR030934">
    <property type="entry name" value="Intein_C"/>
</dbReference>
<dbReference type="InterPro" id="IPR032675">
    <property type="entry name" value="LRR_dom_sf"/>
</dbReference>
<keyword evidence="8" id="KW-0745">Spermidine biosynthesis</keyword>
<dbReference type="SUPFAM" id="SSF52200">
    <property type="entry name" value="Toll/Interleukin receptor TIR domain"/>
    <property type="match status" value="1"/>
</dbReference>
<dbReference type="PRINTS" id="PR01537">
    <property type="entry name" value="INTRLKN1R1F"/>
</dbReference>
<dbReference type="GO" id="GO:0007165">
    <property type="term" value="P:signal transduction"/>
    <property type="evidence" value="ECO:0007669"/>
    <property type="project" value="InterPro"/>
</dbReference>
<dbReference type="InterPro" id="IPR001985">
    <property type="entry name" value="S-AdoMet_decarboxylase_euk"/>
</dbReference>
<dbReference type="SUPFAM" id="SSF52058">
    <property type="entry name" value="L domain-like"/>
    <property type="match status" value="1"/>
</dbReference>
<keyword evidence="5" id="KW-0949">S-adenosyl-L-methionine</keyword>
<dbReference type="PROSITE" id="PS50818">
    <property type="entry name" value="INTEIN_C_TER"/>
    <property type="match status" value="1"/>
</dbReference>
<dbReference type="SUPFAM" id="SSF56276">
    <property type="entry name" value="S-adenosylmethionine decarboxylase"/>
    <property type="match status" value="1"/>
</dbReference>
<evidence type="ECO:0000256" key="7">
    <source>
        <dbReference type="ARBA" id="ARBA00022813"/>
    </source>
</evidence>
<evidence type="ECO:0000313" key="17">
    <source>
        <dbReference type="EMBL" id="KAK3096816.1"/>
    </source>
</evidence>
<evidence type="ECO:0000256" key="2">
    <source>
        <dbReference type="ARBA" id="ARBA00004911"/>
    </source>
</evidence>
<comment type="catalytic activity">
    <reaction evidence="14">
        <text>S-adenosyl-L-methionine + H(+) = S-adenosyl 3-(methylsulfanyl)propylamine + CO2</text>
        <dbReference type="Rhea" id="RHEA:15981"/>
        <dbReference type="ChEBI" id="CHEBI:15378"/>
        <dbReference type="ChEBI" id="CHEBI:16526"/>
        <dbReference type="ChEBI" id="CHEBI:57443"/>
        <dbReference type="ChEBI" id="CHEBI:59789"/>
        <dbReference type="EC" id="4.1.1.50"/>
    </reaction>
</comment>
<dbReference type="Gene3D" id="3.80.10.10">
    <property type="entry name" value="Ribonuclease Inhibitor"/>
    <property type="match status" value="1"/>
</dbReference>
<feature type="domain" description="TIR" evidence="16">
    <location>
        <begin position="875"/>
        <end position="1017"/>
    </location>
</feature>
<dbReference type="InterPro" id="IPR018166">
    <property type="entry name" value="S-AdoMet_deCO2ase_CS"/>
</dbReference>
<dbReference type="Pfam" id="PF01582">
    <property type="entry name" value="TIR"/>
    <property type="match status" value="1"/>
</dbReference>
<dbReference type="Proteomes" id="UP001186944">
    <property type="component" value="Unassembled WGS sequence"/>
</dbReference>
<feature type="transmembrane region" description="Helical" evidence="15">
    <location>
        <begin position="821"/>
        <end position="842"/>
    </location>
</feature>
<evidence type="ECO:0000259" key="16">
    <source>
        <dbReference type="PROSITE" id="PS50104"/>
    </source>
</evidence>
<dbReference type="Gene3D" id="3.60.90.10">
    <property type="entry name" value="S-adenosylmethionine decarboxylase"/>
    <property type="match status" value="1"/>
</dbReference>
<evidence type="ECO:0000256" key="8">
    <source>
        <dbReference type="ARBA" id="ARBA00023066"/>
    </source>
</evidence>
<dbReference type="GO" id="GO:0008295">
    <property type="term" value="P:spermidine biosynthetic process"/>
    <property type="evidence" value="ECO:0007669"/>
    <property type="project" value="UniProtKB-KW"/>
</dbReference>
<keyword evidence="7" id="KW-0068">Autocatalytic cleavage</keyword>
<accession>A0AA88Y2X6</accession>
<evidence type="ECO:0000256" key="12">
    <source>
        <dbReference type="ARBA" id="ARBA00023270"/>
    </source>
</evidence>
<evidence type="ECO:0000256" key="10">
    <source>
        <dbReference type="ARBA" id="ARBA00023145"/>
    </source>
</evidence>
<dbReference type="AlphaFoldDB" id="A0AA88Y2X6"/>
<keyword evidence="15" id="KW-0472">Membrane</keyword>
<dbReference type="InterPro" id="IPR000157">
    <property type="entry name" value="TIR_dom"/>
</dbReference>
<keyword evidence="15" id="KW-0812">Transmembrane</keyword>
<keyword evidence="9" id="KW-0620">Polyamine biosynthesis</keyword>
<keyword evidence="18" id="KW-1185">Reference proteome</keyword>
<sequence length="1029" mass="118172">MAGACSHEQFFEGTEKLLEVWFDSDNKENEYDLRNIERKEWEELLKLVKCEIISKESVKDMDAYVLSESSMFVTKKRYILKTCGRTTLLLAVEPLINLVKERVGFEKVVDIFYSRKKFTKPEQQHRCHRNFEDEVSETDGAAYTLGRINGDCWHLYTLDEEGVTCPDQTVEISFYLKRSIEINGYEYMWKENKEKNVKSGIVDIVPGAIIDDFLFDPCGYSMNGLLSDGYYITIHVTPEPHCSYVSFESNVPQENYTELMQKILDIFRPNKFLMTVFVNKASIAKDSHKTMEDIYTIKDYARCDHQFCTFKNYNLTYSHYTLVHDEVVYDVVIHDVVVYDVVVHNVVVYDVVHDVVVYDVVVHNVVVYDVVVHEVVVHDVVVYDVVVYDVVIHDVVVYDVVVHEVVVHDVVVYEVVVHEVVVYDVVVHDVVVHDVVVHEVVVHDVVVYEVVVHEVVVYDVVVHDVVVYEVVVHDLVVHDVVVYDVVVHDVVIHDVVVHVYDVVVHDVVIHDVVVHVYDVVVHDIVGYDVVVHVSVLNKDVTLVQHGDDFISEIKVHLLRKNGNLAVNSMDTAGSAIGLVGLLFSLLCLVDLTESACDFSNGVVNYGAKFPYPTLTRASLVDCPKNATEVDLSSNGITSIENDTFADFYSLQRIILGCSCIEQPYIKQLVVNCTGTRLTSLPDVLPNPMDHDGYITLILDYNRIQHFTLKNYTSKLLNVSMTYNNLDYLEPNALSAMKNATSFNVSHNRLQFVPKAIQFLEFDDIRLNNNPLKCDCNMTWMPDWIKLSPSAPDYNIQCTDKDDDKHLIRDVTDLLLVCNPEIIAIAISIGLAALLAIIIGVVITAKRCPYETKVLLYKFFGIHPSDKYKVDGEENRNYDVYISCDSEDIQARQWLKTVFLPKVEEGKKRKYKVFTPMKDAVVGSDYADDLISSMRKSRRIVFLLTEGFMNNEWNIFETDQAELEHFASDNLHGRVVYILWNKKLREQLADDQWKARMEGKRVLCPDDRFFWSKMRYELPLKAFSITRQKH</sequence>
<dbReference type="Gene3D" id="3.40.50.10140">
    <property type="entry name" value="Toll/interleukin-1 receptor homology (TIR) domain"/>
    <property type="match status" value="1"/>
</dbReference>
<evidence type="ECO:0000256" key="9">
    <source>
        <dbReference type="ARBA" id="ARBA00023115"/>
    </source>
</evidence>
<dbReference type="EC" id="4.1.1.50" evidence="4"/>
<comment type="cofactor">
    <cofactor evidence="1">
        <name>pyruvate</name>
        <dbReference type="ChEBI" id="CHEBI:15361"/>
    </cofactor>
</comment>
<keyword evidence="6" id="KW-0210">Decarboxylase</keyword>
<protein>
    <recommendedName>
        <fullName evidence="4">adenosylmethionine decarboxylase</fullName>
        <ecNumber evidence="4">4.1.1.50</ecNumber>
    </recommendedName>
</protein>
<dbReference type="EMBL" id="VSWD01000007">
    <property type="protein sequence ID" value="KAK3096816.1"/>
    <property type="molecule type" value="Genomic_DNA"/>
</dbReference>
<evidence type="ECO:0000313" key="18">
    <source>
        <dbReference type="Proteomes" id="UP001186944"/>
    </source>
</evidence>
<dbReference type="PANTHER" id="PTHR11570">
    <property type="entry name" value="S-ADENOSYLMETHIONINE DECARBOXYLASE"/>
    <property type="match status" value="1"/>
</dbReference>
<dbReference type="GO" id="GO:0006597">
    <property type="term" value="P:spermine biosynthetic process"/>
    <property type="evidence" value="ECO:0007669"/>
    <property type="project" value="InterPro"/>
</dbReference>
<evidence type="ECO:0000256" key="4">
    <source>
        <dbReference type="ARBA" id="ARBA00012357"/>
    </source>
</evidence>
<dbReference type="InterPro" id="IPR016067">
    <property type="entry name" value="S-AdoMet_deCO2ase_core"/>
</dbReference>
<evidence type="ECO:0000256" key="13">
    <source>
        <dbReference type="ARBA" id="ARBA00023317"/>
    </source>
</evidence>
<dbReference type="PROSITE" id="PS50104">
    <property type="entry name" value="TIR"/>
    <property type="match status" value="1"/>
</dbReference>
<evidence type="ECO:0000256" key="6">
    <source>
        <dbReference type="ARBA" id="ARBA00022793"/>
    </source>
</evidence>
<comment type="pathway">
    <text evidence="2">Amine and polyamine biosynthesis; S-adenosylmethioninamine biosynthesis; S-adenosylmethioninamine from S-adenosyl-L-methionine: step 1/1.</text>
</comment>
<evidence type="ECO:0000256" key="5">
    <source>
        <dbReference type="ARBA" id="ARBA00022691"/>
    </source>
</evidence>
<proteinExistence type="inferred from homology"/>
<dbReference type="GO" id="GO:0004014">
    <property type="term" value="F:adenosylmethionine decarboxylase activity"/>
    <property type="evidence" value="ECO:0007669"/>
    <property type="project" value="UniProtKB-EC"/>
</dbReference>
<organism evidence="17 18">
    <name type="scientific">Pinctada imbricata</name>
    <name type="common">Atlantic pearl-oyster</name>
    <name type="synonym">Pinctada martensii</name>
    <dbReference type="NCBI Taxonomy" id="66713"/>
    <lineage>
        <taxon>Eukaryota</taxon>
        <taxon>Metazoa</taxon>
        <taxon>Spiralia</taxon>
        <taxon>Lophotrochozoa</taxon>
        <taxon>Mollusca</taxon>
        <taxon>Bivalvia</taxon>
        <taxon>Autobranchia</taxon>
        <taxon>Pteriomorphia</taxon>
        <taxon>Pterioida</taxon>
        <taxon>Pterioidea</taxon>
        <taxon>Pteriidae</taxon>
        <taxon>Pinctada</taxon>
    </lineage>
</organism>
<evidence type="ECO:0000256" key="15">
    <source>
        <dbReference type="SAM" id="Phobius"/>
    </source>
</evidence>
<keyword evidence="11" id="KW-0456">Lyase</keyword>
<comment type="similarity">
    <text evidence="3">Belongs to the eukaryotic AdoMetDC family.</text>
</comment>